<keyword evidence="1" id="KW-0732">Signal</keyword>
<protein>
    <submittedName>
        <fullName evidence="2">Uncharacterized protein</fullName>
    </submittedName>
</protein>
<dbReference type="RefSeq" id="WP_073076985.1">
    <property type="nucleotide sequence ID" value="NZ_FQXV01000003.1"/>
</dbReference>
<dbReference type="AlphaFoldDB" id="A0A1M5WMD9"/>
<dbReference type="Proteomes" id="UP000183995">
    <property type="component" value="Unassembled WGS sequence"/>
</dbReference>
<reference evidence="2 3" key="1">
    <citation type="submission" date="2016-11" db="EMBL/GenBank/DDBJ databases">
        <authorList>
            <person name="Jaros S."/>
            <person name="Januszkiewicz K."/>
            <person name="Wedrychowicz H."/>
        </authorList>
    </citation>
    <scope>NUCLEOTIDE SEQUENCE [LARGE SCALE GENOMIC DNA]</scope>
    <source>
        <strain evidence="2 3">DSM 10068</strain>
    </source>
</reference>
<evidence type="ECO:0000256" key="1">
    <source>
        <dbReference type="SAM" id="SignalP"/>
    </source>
</evidence>
<proteinExistence type="predicted"/>
<feature type="chain" id="PRO_5012206458" evidence="1">
    <location>
        <begin position="33"/>
        <end position="140"/>
    </location>
</feature>
<evidence type="ECO:0000313" key="2">
    <source>
        <dbReference type="EMBL" id="SHH88354.1"/>
    </source>
</evidence>
<organism evidence="2 3">
    <name type="scientific">Sporobacter termitidis DSM 10068</name>
    <dbReference type="NCBI Taxonomy" id="1123282"/>
    <lineage>
        <taxon>Bacteria</taxon>
        <taxon>Bacillati</taxon>
        <taxon>Bacillota</taxon>
        <taxon>Clostridia</taxon>
        <taxon>Eubacteriales</taxon>
        <taxon>Oscillospiraceae</taxon>
        <taxon>Sporobacter</taxon>
    </lineage>
</organism>
<sequence>MIRTKTRSISKVAAIFMCVAMLFSVMAISASALDAGTTYTPVLTTGAPHPIDIFAGDAVVDPDDVVTIELQPMSVGTVTGEVVGAVSNTSGYTAVVSGGYLIVTSPAGIAAEAFSASITFTIALSSGAHMPATGVLTLAS</sequence>
<accession>A0A1M5WMD9</accession>
<evidence type="ECO:0000313" key="3">
    <source>
        <dbReference type="Proteomes" id="UP000183995"/>
    </source>
</evidence>
<dbReference type="EMBL" id="FQXV01000003">
    <property type="protein sequence ID" value="SHH88354.1"/>
    <property type="molecule type" value="Genomic_DNA"/>
</dbReference>
<keyword evidence="3" id="KW-1185">Reference proteome</keyword>
<gene>
    <name evidence="2" type="ORF">SAMN02745823_01349</name>
</gene>
<feature type="signal peptide" evidence="1">
    <location>
        <begin position="1"/>
        <end position="32"/>
    </location>
</feature>
<name>A0A1M5WMD9_9FIRM</name>